<sequence length="263" mass="29654">MASAEERRSCERTIVSILLKLADSGHLLDLGLSNFSLFPNEHRAYSLPSDIVASTCRDIIMKGRLRSLRPPSVSVASNLLSILPPTLSYVALPYSAFKLATNVSYWLTVGNEPRERPLRNTTTVLIEVASDQVVEQRREVETKMIHIVAPKLYRLALYTVSSRAAPERCSPLFYSDRITHLDILAFIDGDKPVQDSVYRWTSFQVNLKTTLNLADGLSNLQQLTLRLLRTDAEEIDNLLAYSTMIRRLAHCWSPWTSTNCRGS</sequence>
<dbReference type="RefSeq" id="XP_001840084.2">
    <property type="nucleotide sequence ID" value="XM_001840032.2"/>
</dbReference>
<dbReference type="Proteomes" id="UP000001861">
    <property type="component" value="Unassembled WGS sequence"/>
</dbReference>
<gene>
    <name evidence="1" type="ORF">CC1G_13049</name>
</gene>
<name>A8PB08_COPC7</name>
<dbReference type="EMBL" id="AACS02000004">
    <property type="protein sequence ID" value="EAU81731.2"/>
    <property type="molecule type" value="Genomic_DNA"/>
</dbReference>
<dbReference type="KEGG" id="cci:CC1G_13049"/>
<dbReference type="InParanoid" id="A8PB08"/>
<reference evidence="1 2" key="1">
    <citation type="journal article" date="2010" name="Proc. Natl. Acad. Sci. U.S.A.">
        <title>Insights into evolution of multicellular fungi from the assembled chromosomes of the mushroom Coprinopsis cinerea (Coprinus cinereus).</title>
        <authorList>
            <person name="Stajich J.E."/>
            <person name="Wilke S.K."/>
            <person name="Ahren D."/>
            <person name="Au C.H."/>
            <person name="Birren B.W."/>
            <person name="Borodovsky M."/>
            <person name="Burns C."/>
            <person name="Canback B."/>
            <person name="Casselton L.A."/>
            <person name="Cheng C.K."/>
            <person name="Deng J."/>
            <person name="Dietrich F.S."/>
            <person name="Fargo D.C."/>
            <person name="Farman M.L."/>
            <person name="Gathman A.C."/>
            <person name="Goldberg J."/>
            <person name="Guigo R."/>
            <person name="Hoegger P.J."/>
            <person name="Hooker J.B."/>
            <person name="Huggins A."/>
            <person name="James T.Y."/>
            <person name="Kamada T."/>
            <person name="Kilaru S."/>
            <person name="Kodira C."/>
            <person name="Kues U."/>
            <person name="Kupfer D."/>
            <person name="Kwan H.S."/>
            <person name="Lomsadze A."/>
            <person name="Li W."/>
            <person name="Lilly W.W."/>
            <person name="Ma L.J."/>
            <person name="Mackey A.J."/>
            <person name="Manning G."/>
            <person name="Martin F."/>
            <person name="Muraguchi H."/>
            <person name="Natvig D.O."/>
            <person name="Palmerini H."/>
            <person name="Ramesh M.A."/>
            <person name="Rehmeyer C.J."/>
            <person name="Roe B.A."/>
            <person name="Shenoy N."/>
            <person name="Stanke M."/>
            <person name="Ter-Hovhannisyan V."/>
            <person name="Tunlid A."/>
            <person name="Velagapudi R."/>
            <person name="Vision T.J."/>
            <person name="Zeng Q."/>
            <person name="Zolan M.E."/>
            <person name="Pukkila P.J."/>
        </authorList>
    </citation>
    <scope>NUCLEOTIDE SEQUENCE [LARGE SCALE GENOMIC DNA]</scope>
    <source>
        <strain evidence="2">Okayama-7 / 130 / ATCC MYA-4618 / FGSC 9003</strain>
    </source>
</reference>
<accession>A8PB08</accession>
<organism evidence="1 2">
    <name type="scientific">Coprinopsis cinerea (strain Okayama-7 / 130 / ATCC MYA-4618 / FGSC 9003)</name>
    <name type="common">Inky cap fungus</name>
    <name type="synonym">Hormographiella aspergillata</name>
    <dbReference type="NCBI Taxonomy" id="240176"/>
    <lineage>
        <taxon>Eukaryota</taxon>
        <taxon>Fungi</taxon>
        <taxon>Dikarya</taxon>
        <taxon>Basidiomycota</taxon>
        <taxon>Agaricomycotina</taxon>
        <taxon>Agaricomycetes</taxon>
        <taxon>Agaricomycetidae</taxon>
        <taxon>Agaricales</taxon>
        <taxon>Agaricineae</taxon>
        <taxon>Psathyrellaceae</taxon>
        <taxon>Coprinopsis</taxon>
    </lineage>
</organism>
<dbReference type="HOGENOM" id="CLU_050712_0_0_1"/>
<dbReference type="VEuPathDB" id="FungiDB:CC1G_13049"/>
<proteinExistence type="predicted"/>
<comment type="caution">
    <text evidence="1">The sequence shown here is derived from an EMBL/GenBank/DDBJ whole genome shotgun (WGS) entry which is preliminary data.</text>
</comment>
<dbReference type="AlphaFoldDB" id="A8PB08"/>
<evidence type="ECO:0000313" key="1">
    <source>
        <dbReference type="EMBL" id="EAU81731.2"/>
    </source>
</evidence>
<keyword evidence="2" id="KW-1185">Reference proteome</keyword>
<evidence type="ECO:0000313" key="2">
    <source>
        <dbReference type="Proteomes" id="UP000001861"/>
    </source>
</evidence>
<dbReference type="GeneID" id="6016705"/>
<protein>
    <submittedName>
        <fullName evidence="1">Uncharacterized protein</fullName>
    </submittedName>
</protein>